<evidence type="ECO:0000313" key="2">
    <source>
        <dbReference type="Proteomes" id="UP000297245"/>
    </source>
</evidence>
<gene>
    <name evidence="1" type="ORF">K435DRAFT_851744</name>
</gene>
<dbReference type="EMBL" id="ML179065">
    <property type="protein sequence ID" value="THV03618.1"/>
    <property type="molecule type" value="Genomic_DNA"/>
</dbReference>
<accession>A0A4S8ML96</accession>
<organism evidence="1 2">
    <name type="scientific">Dendrothele bispora (strain CBS 962.96)</name>
    <dbReference type="NCBI Taxonomy" id="1314807"/>
    <lineage>
        <taxon>Eukaryota</taxon>
        <taxon>Fungi</taxon>
        <taxon>Dikarya</taxon>
        <taxon>Basidiomycota</taxon>
        <taxon>Agaricomycotina</taxon>
        <taxon>Agaricomycetes</taxon>
        <taxon>Agaricomycetidae</taxon>
        <taxon>Agaricales</taxon>
        <taxon>Agaricales incertae sedis</taxon>
        <taxon>Dendrothele</taxon>
    </lineage>
</organism>
<dbReference type="AlphaFoldDB" id="A0A4S8ML96"/>
<sequence>MSDSSFEPFHIAYLCSLARAQQPNHTDMATDSEWPGQRYTADSTLDEIDFFLSGSGSSTAQAMKEGPDAAKVKDPSEMEAWNKTYQLSVWELKCIFDSLNKEVEKQWMSRCSDLVDANRFCREELKRLKEANGELTNTRADMALQMVTDHINVSRFKELLQSAGERIVQSARKNLEQAEEHADYLLELGEAECCGTCPSTPTARKPVERYIGMTPTP</sequence>
<dbReference type="Proteomes" id="UP000297245">
    <property type="component" value="Unassembled WGS sequence"/>
</dbReference>
<proteinExistence type="predicted"/>
<evidence type="ECO:0000313" key="1">
    <source>
        <dbReference type="EMBL" id="THV03618.1"/>
    </source>
</evidence>
<protein>
    <submittedName>
        <fullName evidence="1">Uncharacterized protein</fullName>
    </submittedName>
</protein>
<reference evidence="1 2" key="1">
    <citation type="journal article" date="2019" name="Nat. Ecol. Evol.">
        <title>Megaphylogeny resolves global patterns of mushroom evolution.</title>
        <authorList>
            <person name="Varga T."/>
            <person name="Krizsan K."/>
            <person name="Foldi C."/>
            <person name="Dima B."/>
            <person name="Sanchez-Garcia M."/>
            <person name="Sanchez-Ramirez S."/>
            <person name="Szollosi G.J."/>
            <person name="Szarkandi J.G."/>
            <person name="Papp V."/>
            <person name="Albert L."/>
            <person name="Andreopoulos W."/>
            <person name="Angelini C."/>
            <person name="Antonin V."/>
            <person name="Barry K.W."/>
            <person name="Bougher N.L."/>
            <person name="Buchanan P."/>
            <person name="Buyck B."/>
            <person name="Bense V."/>
            <person name="Catcheside P."/>
            <person name="Chovatia M."/>
            <person name="Cooper J."/>
            <person name="Damon W."/>
            <person name="Desjardin D."/>
            <person name="Finy P."/>
            <person name="Geml J."/>
            <person name="Haridas S."/>
            <person name="Hughes K."/>
            <person name="Justo A."/>
            <person name="Karasinski D."/>
            <person name="Kautmanova I."/>
            <person name="Kiss B."/>
            <person name="Kocsube S."/>
            <person name="Kotiranta H."/>
            <person name="LaButti K.M."/>
            <person name="Lechner B.E."/>
            <person name="Liimatainen K."/>
            <person name="Lipzen A."/>
            <person name="Lukacs Z."/>
            <person name="Mihaltcheva S."/>
            <person name="Morgado L.N."/>
            <person name="Niskanen T."/>
            <person name="Noordeloos M.E."/>
            <person name="Ohm R.A."/>
            <person name="Ortiz-Santana B."/>
            <person name="Ovrebo C."/>
            <person name="Racz N."/>
            <person name="Riley R."/>
            <person name="Savchenko A."/>
            <person name="Shiryaev A."/>
            <person name="Soop K."/>
            <person name="Spirin V."/>
            <person name="Szebenyi C."/>
            <person name="Tomsovsky M."/>
            <person name="Tulloss R.E."/>
            <person name="Uehling J."/>
            <person name="Grigoriev I.V."/>
            <person name="Vagvolgyi C."/>
            <person name="Papp T."/>
            <person name="Martin F.M."/>
            <person name="Miettinen O."/>
            <person name="Hibbett D.S."/>
            <person name="Nagy L.G."/>
        </authorList>
    </citation>
    <scope>NUCLEOTIDE SEQUENCE [LARGE SCALE GENOMIC DNA]</scope>
    <source>
        <strain evidence="1 2">CBS 962.96</strain>
    </source>
</reference>
<keyword evidence="2" id="KW-1185">Reference proteome</keyword>
<name>A0A4S8ML96_DENBC</name>